<feature type="region of interest" description="Disordered" evidence="5">
    <location>
        <begin position="119"/>
        <end position="173"/>
    </location>
</feature>
<gene>
    <name evidence="7" type="ORF">RHS04_00767</name>
</gene>
<evidence type="ECO:0000259" key="6">
    <source>
        <dbReference type="Pfam" id="PF13877"/>
    </source>
</evidence>
<evidence type="ECO:0000256" key="4">
    <source>
        <dbReference type="ARBA" id="ARBA00040133"/>
    </source>
</evidence>
<dbReference type="InterPro" id="IPR051966">
    <property type="entry name" value="RPAP3"/>
</dbReference>
<dbReference type="SUPFAM" id="SSF48452">
    <property type="entry name" value="TPR-like"/>
    <property type="match status" value="1"/>
</dbReference>
<evidence type="ECO:0000256" key="1">
    <source>
        <dbReference type="ARBA" id="ARBA00022737"/>
    </source>
</evidence>
<dbReference type="EMBL" id="JACYCC010000021">
    <property type="protein sequence ID" value="KAF8685587.1"/>
    <property type="molecule type" value="Genomic_DNA"/>
</dbReference>
<dbReference type="Gene3D" id="1.25.40.10">
    <property type="entry name" value="Tetratricopeptide repeat domain"/>
    <property type="match status" value="1"/>
</dbReference>
<evidence type="ECO:0000313" key="8">
    <source>
        <dbReference type="Proteomes" id="UP000650582"/>
    </source>
</evidence>
<comment type="similarity">
    <text evidence="3">Belongs to the RPAP3 family.</text>
</comment>
<dbReference type="Proteomes" id="UP000650582">
    <property type="component" value="Unassembled WGS sequence"/>
</dbReference>
<feature type="compositionally biased region" description="Basic and acidic residues" evidence="5">
    <location>
        <begin position="159"/>
        <end position="169"/>
    </location>
</feature>
<dbReference type="PANTHER" id="PTHR46423:SF1">
    <property type="entry name" value="RNA POLYMERASE II-ASSOCIATED PROTEIN 3"/>
    <property type="match status" value="1"/>
</dbReference>
<feature type="compositionally biased region" description="Polar residues" evidence="5">
    <location>
        <begin position="185"/>
        <end position="198"/>
    </location>
</feature>
<name>A0A8H7HG57_9AGAM</name>
<dbReference type="InterPro" id="IPR011990">
    <property type="entry name" value="TPR-like_helical_dom_sf"/>
</dbReference>
<dbReference type="PANTHER" id="PTHR46423">
    <property type="entry name" value="RNA POLYMERASE II-ASSOCIATED PROTEIN 3"/>
    <property type="match status" value="1"/>
</dbReference>
<feature type="domain" description="RNA-polymerase II-associated protein 3-like C-terminal" evidence="6">
    <location>
        <begin position="298"/>
        <end position="388"/>
    </location>
</feature>
<comment type="caution">
    <text evidence="7">The sequence shown here is derived from an EMBL/GenBank/DDBJ whole genome shotgun (WGS) entry which is preliminary data.</text>
</comment>
<accession>A0A8H7HG57</accession>
<dbReference type="GO" id="GO:0101031">
    <property type="term" value="C:protein folding chaperone complex"/>
    <property type="evidence" value="ECO:0007669"/>
    <property type="project" value="TreeGrafter"/>
</dbReference>
<dbReference type="SMART" id="SM00028">
    <property type="entry name" value="TPR"/>
    <property type="match status" value="2"/>
</dbReference>
<keyword evidence="2" id="KW-0802">TPR repeat</keyword>
<proteinExistence type="inferred from homology"/>
<evidence type="ECO:0000256" key="3">
    <source>
        <dbReference type="ARBA" id="ARBA00038275"/>
    </source>
</evidence>
<feature type="region of interest" description="Disordered" evidence="5">
    <location>
        <begin position="185"/>
        <end position="292"/>
    </location>
</feature>
<feature type="compositionally biased region" description="Polar residues" evidence="5">
    <location>
        <begin position="209"/>
        <end position="237"/>
    </location>
</feature>
<dbReference type="InterPro" id="IPR019734">
    <property type="entry name" value="TPR_rpt"/>
</dbReference>
<sequence length="416" mass="44201">MAAAEHKEKAPGDYPVAIGHYTSAILVDGTDPTFPLNRAAAYLKLNKNEDAERDCTLVLKLQENNVKALFRRAQARVALGKLQDARADLVAAAKAEPGNAVVRTEFTKAEALISEAAKKAKTGNGTPISLPTRAPATSESSETPYRRRVPIGIVDDDAPEKGENDEAAKSKATSTVASLKSILKNTSPSLSDHQATTPPTTPKADNLLTPVSTRTLPSSEVSSQKNPTPPSSVSNRNPTQPSPPPLTEPPTPPSLPTTSAPSSNALTTPSEPPTKKDTDEPPPAFPLQPDSTPPALLGFLQKWSNTRTDADRASILFTVPPVSIPTLFGPTLESPLLGTILSALSWALVSAPNLPAADIPRRTLAYMTALAQVPRFSTLVLFLDAAEKKSAKNVWNLLEKSGLGVDLEKEKKKWGC</sequence>
<evidence type="ECO:0000256" key="5">
    <source>
        <dbReference type="SAM" id="MobiDB-lite"/>
    </source>
</evidence>
<evidence type="ECO:0000256" key="2">
    <source>
        <dbReference type="ARBA" id="ARBA00022803"/>
    </source>
</evidence>
<dbReference type="AlphaFoldDB" id="A0A8H7HG57"/>
<dbReference type="InterPro" id="IPR025986">
    <property type="entry name" value="RPAP3-like_C"/>
</dbReference>
<feature type="compositionally biased region" description="Polar residues" evidence="5">
    <location>
        <begin position="123"/>
        <end position="143"/>
    </location>
</feature>
<evidence type="ECO:0000313" key="7">
    <source>
        <dbReference type="EMBL" id="KAF8685587.1"/>
    </source>
</evidence>
<feature type="compositionally biased region" description="Pro residues" evidence="5">
    <location>
        <begin position="240"/>
        <end position="255"/>
    </location>
</feature>
<dbReference type="Pfam" id="PF13877">
    <property type="entry name" value="RPAP3_C"/>
    <property type="match status" value="1"/>
</dbReference>
<organism evidence="7 8">
    <name type="scientific">Rhizoctonia solani</name>
    <dbReference type="NCBI Taxonomy" id="456999"/>
    <lineage>
        <taxon>Eukaryota</taxon>
        <taxon>Fungi</taxon>
        <taxon>Dikarya</taxon>
        <taxon>Basidiomycota</taxon>
        <taxon>Agaricomycotina</taxon>
        <taxon>Agaricomycetes</taxon>
        <taxon>Cantharellales</taxon>
        <taxon>Ceratobasidiaceae</taxon>
        <taxon>Rhizoctonia</taxon>
    </lineage>
</organism>
<keyword evidence="1" id="KW-0677">Repeat</keyword>
<protein>
    <recommendedName>
        <fullName evidence="4">RNA polymerase II-associated protein 3</fullName>
    </recommendedName>
</protein>
<reference evidence="7" key="1">
    <citation type="submission" date="2020-09" db="EMBL/GenBank/DDBJ databases">
        <title>Comparative genome analyses of four rice-infecting Rhizoctonia solani isolates reveal extensive enrichment of homogalacturonan modification genes.</title>
        <authorList>
            <person name="Lee D.-Y."/>
            <person name="Jeon J."/>
            <person name="Kim K.-T."/>
            <person name="Cheong K."/>
            <person name="Song H."/>
            <person name="Choi G."/>
            <person name="Ko J."/>
            <person name="Opiyo S.O."/>
            <person name="Zuo S."/>
            <person name="Madhav S."/>
            <person name="Lee Y.-H."/>
            <person name="Wang G.-L."/>
        </authorList>
    </citation>
    <scope>NUCLEOTIDE SEQUENCE</scope>
    <source>
        <strain evidence="7">AG1-IA YN-7</strain>
    </source>
</reference>